<dbReference type="AlphaFoldDB" id="A0A3M7QG98"/>
<name>A0A3M7QG98_BRAPC</name>
<reference evidence="1 2" key="1">
    <citation type="journal article" date="2018" name="Sci. Rep.">
        <title>Genomic signatures of local adaptation to the degree of environmental predictability in rotifers.</title>
        <authorList>
            <person name="Franch-Gras L."/>
            <person name="Hahn C."/>
            <person name="Garcia-Roger E.M."/>
            <person name="Carmona M.J."/>
            <person name="Serra M."/>
            <person name="Gomez A."/>
        </authorList>
    </citation>
    <scope>NUCLEOTIDE SEQUENCE [LARGE SCALE GENOMIC DNA]</scope>
    <source>
        <strain evidence="1">HYR1</strain>
    </source>
</reference>
<gene>
    <name evidence="1" type="ORF">BpHYR1_027165</name>
</gene>
<sequence>ILHKFQLNVCFLVYVCCDRNHACRKDFYVCYEDFYRKNKNLKIKKLFIKKNFFSLKNQSDHPPFLSYTILISYKTKNNTYLILLIHSKPFLSKITNFTLIFVQLPEIHLSNRHFE</sequence>
<evidence type="ECO:0000313" key="1">
    <source>
        <dbReference type="EMBL" id="RNA10071.1"/>
    </source>
</evidence>
<accession>A0A3M7QG98</accession>
<dbReference type="Proteomes" id="UP000276133">
    <property type="component" value="Unassembled WGS sequence"/>
</dbReference>
<organism evidence="1 2">
    <name type="scientific">Brachionus plicatilis</name>
    <name type="common">Marine rotifer</name>
    <name type="synonym">Brachionus muelleri</name>
    <dbReference type="NCBI Taxonomy" id="10195"/>
    <lineage>
        <taxon>Eukaryota</taxon>
        <taxon>Metazoa</taxon>
        <taxon>Spiralia</taxon>
        <taxon>Gnathifera</taxon>
        <taxon>Rotifera</taxon>
        <taxon>Eurotatoria</taxon>
        <taxon>Monogononta</taxon>
        <taxon>Pseudotrocha</taxon>
        <taxon>Ploima</taxon>
        <taxon>Brachionidae</taxon>
        <taxon>Brachionus</taxon>
    </lineage>
</organism>
<proteinExistence type="predicted"/>
<dbReference type="EMBL" id="REGN01006309">
    <property type="protein sequence ID" value="RNA10071.1"/>
    <property type="molecule type" value="Genomic_DNA"/>
</dbReference>
<protein>
    <submittedName>
        <fullName evidence="1">Uncharacterized protein</fullName>
    </submittedName>
</protein>
<evidence type="ECO:0000313" key="2">
    <source>
        <dbReference type="Proteomes" id="UP000276133"/>
    </source>
</evidence>
<comment type="caution">
    <text evidence="1">The sequence shown here is derived from an EMBL/GenBank/DDBJ whole genome shotgun (WGS) entry which is preliminary data.</text>
</comment>
<feature type="non-terminal residue" evidence="1">
    <location>
        <position position="1"/>
    </location>
</feature>
<keyword evidence="2" id="KW-1185">Reference proteome</keyword>